<dbReference type="AlphaFoldDB" id="A0A2J6RM70"/>
<evidence type="ECO:0000313" key="2">
    <source>
        <dbReference type="Proteomes" id="UP000235786"/>
    </source>
</evidence>
<name>A0A2J6RM70_HYAVF</name>
<keyword evidence="2" id="KW-1185">Reference proteome</keyword>
<reference evidence="1 2" key="1">
    <citation type="submission" date="2016-04" db="EMBL/GenBank/DDBJ databases">
        <title>A degradative enzymes factory behind the ericoid mycorrhizal symbiosis.</title>
        <authorList>
            <consortium name="DOE Joint Genome Institute"/>
            <person name="Martino E."/>
            <person name="Morin E."/>
            <person name="Grelet G."/>
            <person name="Kuo A."/>
            <person name="Kohler A."/>
            <person name="Daghino S."/>
            <person name="Barry K."/>
            <person name="Choi C."/>
            <person name="Cichocki N."/>
            <person name="Clum A."/>
            <person name="Copeland A."/>
            <person name="Hainaut M."/>
            <person name="Haridas S."/>
            <person name="Labutti K."/>
            <person name="Lindquist E."/>
            <person name="Lipzen A."/>
            <person name="Khouja H.-R."/>
            <person name="Murat C."/>
            <person name="Ohm R."/>
            <person name="Olson A."/>
            <person name="Spatafora J."/>
            <person name="Veneault-Fourrey C."/>
            <person name="Henrissat B."/>
            <person name="Grigoriev I."/>
            <person name="Martin F."/>
            <person name="Perotto S."/>
        </authorList>
    </citation>
    <scope>NUCLEOTIDE SEQUENCE [LARGE SCALE GENOMIC DNA]</scope>
    <source>
        <strain evidence="1 2">F</strain>
    </source>
</reference>
<evidence type="ECO:0000313" key="1">
    <source>
        <dbReference type="EMBL" id="PMD39607.1"/>
    </source>
</evidence>
<dbReference type="OrthoDB" id="5979581at2759"/>
<sequence>MATFQRGQLLIGLRHSYHLVEPAHRRTNNVWIASLENGPSSIHPEKVVIKTAKEVLLQNETRHLNMLRGNHRIRQMIDTIESPHSIVLEYAEEDL</sequence>
<gene>
    <name evidence="1" type="ORF">L207DRAFT_24148</name>
</gene>
<organism evidence="1 2">
    <name type="scientific">Hyaloscypha variabilis (strain UAMH 11265 / GT02V1 / F)</name>
    <name type="common">Meliniomyces variabilis</name>
    <dbReference type="NCBI Taxonomy" id="1149755"/>
    <lineage>
        <taxon>Eukaryota</taxon>
        <taxon>Fungi</taxon>
        <taxon>Dikarya</taxon>
        <taxon>Ascomycota</taxon>
        <taxon>Pezizomycotina</taxon>
        <taxon>Leotiomycetes</taxon>
        <taxon>Helotiales</taxon>
        <taxon>Hyaloscyphaceae</taxon>
        <taxon>Hyaloscypha</taxon>
        <taxon>Hyaloscypha variabilis</taxon>
    </lineage>
</organism>
<proteinExistence type="predicted"/>
<dbReference type="Proteomes" id="UP000235786">
    <property type="component" value="Unassembled WGS sequence"/>
</dbReference>
<protein>
    <recommendedName>
        <fullName evidence="3">Protein kinase domain-containing protein</fullName>
    </recommendedName>
</protein>
<dbReference type="EMBL" id="KZ613946">
    <property type="protein sequence ID" value="PMD39607.1"/>
    <property type="molecule type" value="Genomic_DNA"/>
</dbReference>
<evidence type="ECO:0008006" key="3">
    <source>
        <dbReference type="Google" id="ProtNLM"/>
    </source>
</evidence>
<accession>A0A2J6RM70</accession>